<dbReference type="InParanoid" id="K3YCP8"/>
<evidence type="ECO:0000313" key="2">
    <source>
        <dbReference type="Proteomes" id="UP000004995"/>
    </source>
</evidence>
<protein>
    <submittedName>
        <fullName evidence="1">Uncharacterized protein</fullName>
    </submittedName>
</protein>
<dbReference type="HOGENOM" id="CLU_1899825_0_0_1"/>
<keyword evidence="2" id="KW-1185">Reference proteome</keyword>
<proteinExistence type="predicted"/>
<dbReference type="EnsemblPlants" id="KQK96470">
    <property type="protein sequence ID" value="KQK96470"/>
    <property type="gene ID" value="SETIT_011997mg"/>
</dbReference>
<name>K3YCP8_SETIT</name>
<reference evidence="2" key="1">
    <citation type="journal article" date="2012" name="Nat. Biotechnol.">
        <title>Reference genome sequence of the model plant Setaria.</title>
        <authorList>
            <person name="Bennetzen J.L."/>
            <person name="Schmutz J."/>
            <person name="Wang H."/>
            <person name="Percifield R."/>
            <person name="Hawkins J."/>
            <person name="Pontaroli A.C."/>
            <person name="Estep M."/>
            <person name="Feng L."/>
            <person name="Vaughn J.N."/>
            <person name="Grimwood J."/>
            <person name="Jenkins J."/>
            <person name="Barry K."/>
            <person name="Lindquist E."/>
            <person name="Hellsten U."/>
            <person name="Deshpande S."/>
            <person name="Wang X."/>
            <person name="Wu X."/>
            <person name="Mitros T."/>
            <person name="Triplett J."/>
            <person name="Yang X."/>
            <person name="Ye C.Y."/>
            <person name="Mauro-Herrera M."/>
            <person name="Wang L."/>
            <person name="Li P."/>
            <person name="Sharma M."/>
            <person name="Sharma R."/>
            <person name="Ronald P.C."/>
            <person name="Panaud O."/>
            <person name="Kellogg E.A."/>
            <person name="Brutnell T.P."/>
            <person name="Doust A.N."/>
            <person name="Tuskan G.A."/>
            <person name="Rokhsar D."/>
            <person name="Devos K.M."/>
        </authorList>
    </citation>
    <scope>NUCLEOTIDE SEQUENCE [LARGE SCALE GENOMIC DNA]</scope>
    <source>
        <strain evidence="2">cv. Yugu1</strain>
    </source>
</reference>
<reference evidence="1" key="2">
    <citation type="submission" date="2018-08" db="UniProtKB">
        <authorList>
            <consortium name="EnsemblPlants"/>
        </authorList>
    </citation>
    <scope>IDENTIFICATION</scope>
    <source>
        <strain evidence="1">Yugu1</strain>
    </source>
</reference>
<dbReference type="Gramene" id="KQK96470">
    <property type="protein sequence ID" value="KQK96470"/>
    <property type="gene ID" value="SETIT_011997mg"/>
</dbReference>
<evidence type="ECO:0000313" key="1">
    <source>
        <dbReference type="EnsemblPlants" id="KQK96470"/>
    </source>
</evidence>
<sequence length="134" mass="15828">MVITYEKAPSLDVDKFLNILKKKASSSGEKFVTRSTSGQKEKDQNLNFFALDDAPTDYEHDKPFFYQWDLLCHKQPPGSMLYGYYFIRNNRRYQTNPEDMPTIDSNYSKIEDKQIDNICMDMERFILCEISHDD</sequence>
<dbReference type="EMBL" id="AGNK02004146">
    <property type="status" value="NOT_ANNOTATED_CDS"/>
    <property type="molecule type" value="Genomic_DNA"/>
</dbReference>
<dbReference type="AlphaFoldDB" id="K3YCP8"/>
<organism evidence="1 2">
    <name type="scientific">Setaria italica</name>
    <name type="common">Foxtail millet</name>
    <name type="synonym">Panicum italicum</name>
    <dbReference type="NCBI Taxonomy" id="4555"/>
    <lineage>
        <taxon>Eukaryota</taxon>
        <taxon>Viridiplantae</taxon>
        <taxon>Streptophyta</taxon>
        <taxon>Embryophyta</taxon>
        <taxon>Tracheophyta</taxon>
        <taxon>Spermatophyta</taxon>
        <taxon>Magnoliopsida</taxon>
        <taxon>Liliopsida</taxon>
        <taxon>Poales</taxon>
        <taxon>Poaceae</taxon>
        <taxon>PACMAD clade</taxon>
        <taxon>Panicoideae</taxon>
        <taxon>Panicodae</taxon>
        <taxon>Paniceae</taxon>
        <taxon>Cenchrinae</taxon>
        <taxon>Setaria</taxon>
    </lineage>
</organism>
<accession>K3YCP8</accession>
<dbReference type="Proteomes" id="UP000004995">
    <property type="component" value="Unassembled WGS sequence"/>
</dbReference>